<proteinExistence type="predicted"/>
<feature type="region of interest" description="Disordered" evidence="1">
    <location>
        <begin position="20"/>
        <end position="100"/>
    </location>
</feature>
<reference evidence="2" key="1">
    <citation type="submission" date="2020-07" db="EMBL/GenBank/DDBJ databases">
        <authorList>
            <person name="Nieuwenhuis M."/>
            <person name="Van De Peppel L.J.J."/>
        </authorList>
    </citation>
    <scope>NUCLEOTIDE SEQUENCE</scope>
    <source>
        <strain evidence="2">AP01</strain>
        <tissue evidence="2">Mycelium</tissue>
    </source>
</reference>
<sequence length="100" mass="10771">MVRIAEPRLLEEYEAVLEKKRLKKAGKGAPKGKTKAKSACLDDDGDQDELPVIKAPRKTAKPKALSAKPAVAPRAPVAEEEEDDSDTDEPPASRAKPKIA</sequence>
<feature type="compositionally biased region" description="Basic residues" evidence="1">
    <location>
        <begin position="20"/>
        <end position="36"/>
    </location>
</feature>
<accession>A0A9P7K0X6</accession>
<dbReference type="AlphaFoldDB" id="A0A9P7K0X6"/>
<organism evidence="2 3">
    <name type="scientific">Asterophora parasitica</name>
    <dbReference type="NCBI Taxonomy" id="117018"/>
    <lineage>
        <taxon>Eukaryota</taxon>
        <taxon>Fungi</taxon>
        <taxon>Dikarya</taxon>
        <taxon>Basidiomycota</taxon>
        <taxon>Agaricomycotina</taxon>
        <taxon>Agaricomycetes</taxon>
        <taxon>Agaricomycetidae</taxon>
        <taxon>Agaricales</taxon>
        <taxon>Tricholomatineae</taxon>
        <taxon>Lyophyllaceae</taxon>
        <taxon>Asterophora</taxon>
    </lineage>
</organism>
<dbReference type="Proteomes" id="UP000775547">
    <property type="component" value="Unassembled WGS sequence"/>
</dbReference>
<protein>
    <submittedName>
        <fullName evidence="2">Uncharacterized protein</fullName>
    </submittedName>
</protein>
<dbReference type="EMBL" id="JABCKV010006927">
    <property type="protein sequence ID" value="KAG5633101.1"/>
    <property type="molecule type" value="Genomic_DNA"/>
</dbReference>
<keyword evidence="3" id="KW-1185">Reference proteome</keyword>
<comment type="caution">
    <text evidence="2">The sequence shown here is derived from an EMBL/GenBank/DDBJ whole genome shotgun (WGS) entry which is preliminary data.</text>
</comment>
<evidence type="ECO:0000313" key="2">
    <source>
        <dbReference type="EMBL" id="KAG5633101.1"/>
    </source>
</evidence>
<feature type="non-terminal residue" evidence="2">
    <location>
        <position position="100"/>
    </location>
</feature>
<evidence type="ECO:0000313" key="3">
    <source>
        <dbReference type="Proteomes" id="UP000775547"/>
    </source>
</evidence>
<name>A0A9P7K0X6_9AGAR</name>
<gene>
    <name evidence="2" type="ORF">DXG03_008376</name>
</gene>
<feature type="compositionally biased region" description="Acidic residues" evidence="1">
    <location>
        <begin position="78"/>
        <end position="89"/>
    </location>
</feature>
<evidence type="ECO:0000256" key="1">
    <source>
        <dbReference type="SAM" id="MobiDB-lite"/>
    </source>
</evidence>
<reference evidence="2" key="2">
    <citation type="submission" date="2021-10" db="EMBL/GenBank/DDBJ databases">
        <title>Phylogenomics reveals ancestral predisposition of the termite-cultivated fungus Termitomyces towards a domesticated lifestyle.</title>
        <authorList>
            <person name="Auxier B."/>
            <person name="Grum-Grzhimaylo A."/>
            <person name="Cardenas M.E."/>
            <person name="Lodge J.D."/>
            <person name="Laessoe T."/>
            <person name="Pedersen O."/>
            <person name="Smith M.E."/>
            <person name="Kuyper T.W."/>
            <person name="Franco-Molano E.A."/>
            <person name="Baroni T.J."/>
            <person name="Aanen D.K."/>
        </authorList>
    </citation>
    <scope>NUCLEOTIDE SEQUENCE</scope>
    <source>
        <strain evidence="2">AP01</strain>
        <tissue evidence="2">Mycelium</tissue>
    </source>
</reference>